<sequence>MHPESPLLRKANLLKRRVGCISQASLKYLANRLPSFEAAEVRMGDQSRPDLMAKVKEDGLAVGKPTNSDAVCAKGASS</sequence>
<dbReference type="AlphaFoldDB" id="A0A5S6QYF1"/>
<dbReference type="WBParaSite" id="TMUE_3000012285.1">
    <property type="protein sequence ID" value="TMUE_3000012285.1"/>
    <property type="gene ID" value="WBGene00301523"/>
</dbReference>
<reference evidence="2" key="1">
    <citation type="submission" date="2019-12" db="UniProtKB">
        <authorList>
            <consortium name="WormBaseParasite"/>
        </authorList>
    </citation>
    <scope>IDENTIFICATION</scope>
</reference>
<keyword evidence="1" id="KW-1185">Reference proteome</keyword>
<proteinExistence type="predicted"/>
<evidence type="ECO:0000313" key="1">
    <source>
        <dbReference type="Proteomes" id="UP000046395"/>
    </source>
</evidence>
<name>A0A5S6QYF1_TRIMR</name>
<organism evidence="1 2">
    <name type="scientific">Trichuris muris</name>
    <name type="common">Mouse whipworm</name>
    <dbReference type="NCBI Taxonomy" id="70415"/>
    <lineage>
        <taxon>Eukaryota</taxon>
        <taxon>Metazoa</taxon>
        <taxon>Ecdysozoa</taxon>
        <taxon>Nematoda</taxon>
        <taxon>Enoplea</taxon>
        <taxon>Dorylaimia</taxon>
        <taxon>Trichinellida</taxon>
        <taxon>Trichuridae</taxon>
        <taxon>Trichuris</taxon>
    </lineage>
</organism>
<evidence type="ECO:0000313" key="2">
    <source>
        <dbReference type="WBParaSite" id="TMUE_3000012285.1"/>
    </source>
</evidence>
<accession>A0A5S6QYF1</accession>
<protein>
    <submittedName>
        <fullName evidence="2">Uncharacterized protein</fullName>
    </submittedName>
</protein>
<dbReference type="Proteomes" id="UP000046395">
    <property type="component" value="Unassembled WGS sequence"/>
</dbReference>